<feature type="domain" description="Methyltransferase" evidence="1">
    <location>
        <begin position="55"/>
        <end position="149"/>
    </location>
</feature>
<dbReference type="EMBL" id="ML979132">
    <property type="protein sequence ID" value="KAF1921393.1"/>
    <property type="molecule type" value="Genomic_DNA"/>
</dbReference>
<dbReference type="Gene3D" id="3.40.50.150">
    <property type="entry name" value="Vaccinia Virus protein VP39"/>
    <property type="match status" value="1"/>
</dbReference>
<gene>
    <name evidence="2" type="ORF">BDU57DRAFT_510172</name>
</gene>
<dbReference type="OrthoDB" id="2013972at2759"/>
<name>A0A6A5R159_AMPQU</name>
<dbReference type="AlphaFoldDB" id="A0A6A5R159"/>
<dbReference type="CDD" id="cd02440">
    <property type="entry name" value="AdoMet_MTases"/>
    <property type="match status" value="1"/>
</dbReference>
<sequence length="281" mass="30044">MAFSTENMPKQAQALMSGPKKVAVYNATGGAATSQFASHNLSLIGSIPSGSVIHDNACGDGAVSRAILSSGASDVKIHATDIDQIFLDSLSEAVSNNSWPVEVSNQKSESLSFADDYFTHSINNIGIIFASNGGLDGAKEIYRTLKPGGTAVVNCWADITWLPPFIKTVAVTRGTPPAKPPVTWADGVQIKKIMAEAGFAPENTRIEQSEVWAKTSDLRAWAEHSWAFLGGMMGGWQEGDEAKWDQAVDIMVESMLAQEGTKKVDGEVHMKASQWVVIATK</sequence>
<dbReference type="InterPro" id="IPR029063">
    <property type="entry name" value="SAM-dependent_MTases_sf"/>
</dbReference>
<organism evidence="2 3">
    <name type="scientific">Ampelomyces quisqualis</name>
    <name type="common">Powdery mildew agent</name>
    <dbReference type="NCBI Taxonomy" id="50730"/>
    <lineage>
        <taxon>Eukaryota</taxon>
        <taxon>Fungi</taxon>
        <taxon>Dikarya</taxon>
        <taxon>Ascomycota</taxon>
        <taxon>Pezizomycotina</taxon>
        <taxon>Dothideomycetes</taxon>
        <taxon>Pleosporomycetidae</taxon>
        <taxon>Pleosporales</taxon>
        <taxon>Pleosporineae</taxon>
        <taxon>Phaeosphaeriaceae</taxon>
        <taxon>Ampelomyces</taxon>
    </lineage>
</organism>
<dbReference type="SUPFAM" id="SSF53335">
    <property type="entry name" value="S-adenosyl-L-methionine-dependent methyltransferases"/>
    <property type="match status" value="1"/>
</dbReference>
<evidence type="ECO:0000313" key="2">
    <source>
        <dbReference type="EMBL" id="KAF1921393.1"/>
    </source>
</evidence>
<protein>
    <recommendedName>
        <fullName evidence="1">Methyltransferase domain-containing protein</fullName>
    </recommendedName>
</protein>
<keyword evidence="3" id="KW-1185">Reference proteome</keyword>
<proteinExistence type="predicted"/>
<dbReference type="Pfam" id="PF13649">
    <property type="entry name" value="Methyltransf_25"/>
    <property type="match status" value="1"/>
</dbReference>
<reference evidence="2" key="1">
    <citation type="journal article" date="2020" name="Stud. Mycol.">
        <title>101 Dothideomycetes genomes: a test case for predicting lifestyles and emergence of pathogens.</title>
        <authorList>
            <person name="Haridas S."/>
            <person name="Albert R."/>
            <person name="Binder M."/>
            <person name="Bloem J."/>
            <person name="Labutti K."/>
            <person name="Salamov A."/>
            <person name="Andreopoulos B."/>
            <person name="Baker S."/>
            <person name="Barry K."/>
            <person name="Bills G."/>
            <person name="Bluhm B."/>
            <person name="Cannon C."/>
            <person name="Castanera R."/>
            <person name="Culley D."/>
            <person name="Daum C."/>
            <person name="Ezra D."/>
            <person name="Gonzalez J."/>
            <person name="Henrissat B."/>
            <person name="Kuo A."/>
            <person name="Liang C."/>
            <person name="Lipzen A."/>
            <person name="Lutzoni F."/>
            <person name="Magnuson J."/>
            <person name="Mondo S."/>
            <person name="Nolan M."/>
            <person name="Ohm R."/>
            <person name="Pangilinan J."/>
            <person name="Park H.-J."/>
            <person name="Ramirez L."/>
            <person name="Alfaro M."/>
            <person name="Sun H."/>
            <person name="Tritt A."/>
            <person name="Yoshinaga Y."/>
            <person name="Zwiers L.-H."/>
            <person name="Turgeon B."/>
            <person name="Goodwin S."/>
            <person name="Spatafora J."/>
            <person name="Crous P."/>
            <person name="Grigoriev I."/>
        </authorList>
    </citation>
    <scope>NUCLEOTIDE SEQUENCE</scope>
    <source>
        <strain evidence="2">HMLAC05119</strain>
    </source>
</reference>
<evidence type="ECO:0000259" key="1">
    <source>
        <dbReference type="Pfam" id="PF13649"/>
    </source>
</evidence>
<dbReference type="InterPro" id="IPR041698">
    <property type="entry name" value="Methyltransf_25"/>
</dbReference>
<evidence type="ECO:0000313" key="3">
    <source>
        <dbReference type="Proteomes" id="UP000800096"/>
    </source>
</evidence>
<dbReference type="Proteomes" id="UP000800096">
    <property type="component" value="Unassembled WGS sequence"/>
</dbReference>
<accession>A0A6A5R159</accession>